<dbReference type="Proteomes" id="UP000015502">
    <property type="component" value="Chromosome"/>
</dbReference>
<dbReference type="STRING" id="523849.OCC_04842"/>
<keyword evidence="2" id="KW-1185">Reference proteome</keyword>
<evidence type="ECO:0000313" key="1">
    <source>
        <dbReference type="EMBL" id="EHR78016.1"/>
    </source>
</evidence>
<dbReference type="PaxDb" id="523849-OCC_04842"/>
<reference evidence="1 2" key="1">
    <citation type="journal article" date="2012" name="J. Bacteriol.">
        <title>Genome sequence of the model hyperthermophilic archaeon Thermococcus litoralis NS-C.</title>
        <authorList>
            <person name="Gardner A.F."/>
            <person name="Kumar S."/>
            <person name="Perler F.B."/>
        </authorList>
    </citation>
    <scope>NUCLEOTIDE SEQUENCE [LARGE SCALE GENOMIC DNA]</scope>
    <source>
        <strain evidence="2">ATCC 51850 / DSM 5473 / JCM 8560 / NS-C</strain>
    </source>
</reference>
<accession>H3ZPW2</accession>
<gene>
    <name evidence="1" type="ORF">OCC_04842</name>
</gene>
<evidence type="ECO:0000313" key="2">
    <source>
        <dbReference type="Proteomes" id="UP000015502"/>
    </source>
</evidence>
<sequence>MESKNTGFFEISTKYPSLVPLAVEILKVKAKEACITRSNLRPFIRENQKTRELELVIPVTSLSKLEKCVLEAVGFPKRPVRVGDTMIIAIVVGSFELGQLDQELMQMLRTLYYTLTC</sequence>
<name>H3ZPW2_THELN</name>
<dbReference type="AlphaFoldDB" id="H3ZPW2"/>
<protein>
    <submittedName>
        <fullName evidence="1">Uncharacterized protein</fullName>
    </submittedName>
</protein>
<organism evidence="1 2">
    <name type="scientific">Thermococcus litoralis (strain ATCC 51850 / DSM 5473 / JCM 8560 / NS-C)</name>
    <dbReference type="NCBI Taxonomy" id="523849"/>
    <lineage>
        <taxon>Archaea</taxon>
        <taxon>Methanobacteriati</taxon>
        <taxon>Methanobacteriota</taxon>
        <taxon>Thermococci</taxon>
        <taxon>Thermococcales</taxon>
        <taxon>Thermococcaceae</taxon>
        <taxon>Thermococcus</taxon>
    </lineage>
</organism>
<proteinExistence type="predicted"/>
<dbReference type="HOGENOM" id="CLU_2243992_0_0_2"/>
<dbReference type="EMBL" id="CP006670">
    <property type="protein sequence ID" value="EHR78016.1"/>
    <property type="molecule type" value="Genomic_DNA"/>
</dbReference>
<dbReference type="KEGG" id="tlt:OCC_04842"/>